<keyword evidence="2" id="KW-1185">Reference proteome</keyword>
<dbReference type="InterPro" id="IPR011989">
    <property type="entry name" value="ARM-like"/>
</dbReference>
<dbReference type="InterPro" id="IPR016024">
    <property type="entry name" value="ARM-type_fold"/>
</dbReference>
<dbReference type="EMBL" id="CP060713">
    <property type="protein sequence ID" value="QNN51702.1"/>
    <property type="molecule type" value="Genomic_DNA"/>
</dbReference>
<evidence type="ECO:0000313" key="1">
    <source>
        <dbReference type="EMBL" id="QNN51702.1"/>
    </source>
</evidence>
<dbReference type="SUPFAM" id="SSF48371">
    <property type="entry name" value="ARM repeat"/>
    <property type="match status" value="1"/>
</dbReference>
<dbReference type="AlphaFoldDB" id="A0A7G9R7X7"/>
<dbReference type="Proteomes" id="UP000515947">
    <property type="component" value="Chromosome"/>
</dbReference>
<accession>A0A7G9R7X7</accession>
<dbReference type="KEGG" id="nmes:H9L09_14180"/>
<protein>
    <submittedName>
        <fullName evidence="1">Uncharacterized protein</fullName>
    </submittedName>
</protein>
<organism evidence="1 2">
    <name type="scientific">Nocardioides mesophilus</name>
    <dbReference type="NCBI Taxonomy" id="433659"/>
    <lineage>
        <taxon>Bacteria</taxon>
        <taxon>Bacillati</taxon>
        <taxon>Actinomycetota</taxon>
        <taxon>Actinomycetes</taxon>
        <taxon>Propionibacteriales</taxon>
        <taxon>Nocardioidaceae</taxon>
        <taxon>Nocardioides</taxon>
    </lineage>
</organism>
<evidence type="ECO:0000313" key="2">
    <source>
        <dbReference type="Proteomes" id="UP000515947"/>
    </source>
</evidence>
<gene>
    <name evidence="1" type="ORF">H9L09_14180</name>
</gene>
<dbReference type="RefSeq" id="WP_187577538.1">
    <property type="nucleotide sequence ID" value="NZ_CP060713.1"/>
</dbReference>
<dbReference type="Gene3D" id="1.25.10.10">
    <property type="entry name" value="Leucine-rich Repeat Variant"/>
    <property type="match status" value="1"/>
</dbReference>
<reference evidence="1 2" key="1">
    <citation type="submission" date="2020-08" db="EMBL/GenBank/DDBJ databases">
        <title>Genome sequence of Nocardioides mesophilus KACC 16243T.</title>
        <authorList>
            <person name="Hyun D.-W."/>
            <person name="Bae J.-W."/>
        </authorList>
    </citation>
    <scope>NUCLEOTIDE SEQUENCE [LARGE SCALE GENOMIC DNA]</scope>
    <source>
        <strain evidence="1 2">KACC 16243</strain>
    </source>
</reference>
<proteinExistence type="predicted"/>
<name>A0A7G9R7X7_9ACTN</name>
<sequence length="526" mass="57667">MTLVHGGVNHRVAWLLASSRVYAEDAALSHRDKFVQALNARGVPADQARVSRWETGNLWVPDRVVTAYEQVLGLVPGHLAATVHGLRRSLDPLSPGTETTAADPDLLHQELDQLFEHALGRGHSSDWLALTHYLAVHPTVYLRPETWTDLSDRLVSELSRATGGAFTRRYEALRTLIRHDAAQRHVLRSIGRFVTDPEAQSVVLPLTLLQEVTHPRAAELVMRLLSTSSGALQEGAAWVAASKLARGHFDDETERRLEGFAVLMIAAMPRAHRDVDIFDVAARLPEDRRARVTAAIRETRAFAKFDTLVRQGEVVASGLARDAAVQVAHVAQKLTPPPYHIEPDGMLQRLVREAMFHGHQERRHQAAVLLTTSRYRAGVAAGLAAQVQSGDPEVARPACGVLRYLATEVQRPQLLSWAGDPAREEIQDYALMALGRLPQGLQPAEQQTMLDLIEDAEQEPVQLAAVGALGMCGSPHLRRLADGGDSPAAQAAAWWLRMGPGMHESLRPSAPNLKRARATRLNAASE</sequence>